<protein>
    <recommendedName>
        <fullName evidence="4">Small ribosomal subunit protein bS18m</fullName>
    </recommendedName>
</protein>
<accession>A0A6A6BT05</accession>
<dbReference type="InterPro" id="IPR036870">
    <property type="entry name" value="Ribosomal_bS18_sf"/>
</dbReference>
<name>A0A6A6BT05_9PEZI</name>
<evidence type="ECO:0000256" key="2">
    <source>
        <dbReference type="ARBA" id="ARBA00022980"/>
    </source>
</evidence>
<dbReference type="Pfam" id="PF01084">
    <property type="entry name" value="Ribosomal_S18"/>
    <property type="match status" value="1"/>
</dbReference>
<comment type="similarity">
    <text evidence="1">Belongs to the bacterial ribosomal protein bS18 family.</text>
</comment>
<dbReference type="PANTHER" id="PTHR13479">
    <property type="entry name" value="30S RIBOSOMAL PROTEIN S18"/>
    <property type="match status" value="1"/>
</dbReference>
<dbReference type="Proteomes" id="UP000799438">
    <property type="component" value="Unassembled WGS sequence"/>
</dbReference>
<evidence type="ECO:0000256" key="4">
    <source>
        <dbReference type="ARBA" id="ARBA00035264"/>
    </source>
</evidence>
<dbReference type="OrthoDB" id="21463at2759"/>
<proteinExistence type="inferred from homology"/>
<dbReference type="GO" id="GO:0005763">
    <property type="term" value="C:mitochondrial small ribosomal subunit"/>
    <property type="evidence" value="ECO:0007669"/>
    <property type="project" value="TreeGrafter"/>
</dbReference>
<evidence type="ECO:0000313" key="5">
    <source>
        <dbReference type="EMBL" id="KAF2147120.1"/>
    </source>
</evidence>
<dbReference type="Gene3D" id="4.10.640.10">
    <property type="entry name" value="Ribosomal protein S18"/>
    <property type="match status" value="1"/>
</dbReference>
<dbReference type="FunFam" id="4.10.640.10:FF:000013">
    <property type="entry name" value="37S ribosomal protein S18"/>
    <property type="match status" value="1"/>
</dbReference>
<dbReference type="AlphaFoldDB" id="A0A6A6BT05"/>
<dbReference type="GeneID" id="54302126"/>
<dbReference type="RefSeq" id="XP_033402828.1">
    <property type="nucleotide sequence ID" value="XM_033544630.1"/>
</dbReference>
<keyword evidence="6" id="KW-1185">Reference proteome</keyword>
<dbReference type="GO" id="GO:0032543">
    <property type="term" value="P:mitochondrial translation"/>
    <property type="evidence" value="ECO:0007669"/>
    <property type="project" value="TreeGrafter"/>
</dbReference>
<dbReference type="PANTHER" id="PTHR13479:SF40">
    <property type="entry name" value="SMALL RIBOSOMAL SUBUNIT PROTEIN BS18M"/>
    <property type="match status" value="1"/>
</dbReference>
<evidence type="ECO:0000313" key="6">
    <source>
        <dbReference type="Proteomes" id="UP000799438"/>
    </source>
</evidence>
<dbReference type="SUPFAM" id="SSF46911">
    <property type="entry name" value="Ribosomal protein S18"/>
    <property type="match status" value="1"/>
</dbReference>
<reference evidence="5" key="1">
    <citation type="journal article" date="2020" name="Stud. Mycol.">
        <title>101 Dothideomycetes genomes: a test case for predicting lifestyles and emergence of pathogens.</title>
        <authorList>
            <person name="Haridas S."/>
            <person name="Albert R."/>
            <person name="Binder M."/>
            <person name="Bloem J."/>
            <person name="Labutti K."/>
            <person name="Salamov A."/>
            <person name="Andreopoulos B."/>
            <person name="Baker S."/>
            <person name="Barry K."/>
            <person name="Bills G."/>
            <person name="Bluhm B."/>
            <person name="Cannon C."/>
            <person name="Castanera R."/>
            <person name="Culley D."/>
            <person name="Daum C."/>
            <person name="Ezra D."/>
            <person name="Gonzalez J."/>
            <person name="Henrissat B."/>
            <person name="Kuo A."/>
            <person name="Liang C."/>
            <person name="Lipzen A."/>
            <person name="Lutzoni F."/>
            <person name="Magnuson J."/>
            <person name="Mondo S."/>
            <person name="Nolan M."/>
            <person name="Ohm R."/>
            <person name="Pangilinan J."/>
            <person name="Park H.-J."/>
            <person name="Ramirez L."/>
            <person name="Alfaro M."/>
            <person name="Sun H."/>
            <person name="Tritt A."/>
            <person name="Yoshinaga Y."/>
            <person name="Zwiers L.-H."/>
            <person name="Turgeon B."/>
            <person name="Goodwin S."/>
            <person name="Spatafora J."/>
            <person name="Crous P."/>
            <person name="Grigoriev I."/>
        </authorList>
    </citation>
    <scope>NUCLEOTIDE SEQUENCE</scope>
    <source>
        <strain evidence="5">CBS 121167</strain>
    </source>
</reference>
<keyword evidence="3" id="KW-0687">Ribonucleoprotein</keyword>
<gene>
    <name evidence="5" type="ORF">K452DRAFT_323321</name>
</gene>
<dbReference type="EMBL" id="ML995474">
    <property type="protein sequence ID" value="KAF2147120.1"/>
    <property type="molecule type" value="Genomic_DNA"/>
</dbReference>
<evidence type="ECO:0000256" key="1">
    <source>
        <dbReference type="ARBA" id="ARBA00005589"/>
    </source>
</evidence>
<dbReference type="GO" id="GO:0003735">
    <property type="term" value="F:structural constituent of ribosome"/>
    <property type="evidence" value="ECO:0007669"/>
    <property type="project" value="InterPro"/>
</dbReference>
<organism evidence="5 6">
    <name type="scientific">Aplosporella prunicola CBS 121167</name>
    <dbReference type="NCBI Taxonomy" id="1176127"/>
    <lineage>
        <taxon>Eukaryota</taxon>
        <taxon>Fungi</taxon>
        <taxon>Dikarya</taxon>
        <taxon>Ascomycota</taxon>
        <taxon>Pezizomycotina</taxon>
        <taxon>Dothideomycetes</taxon>
        <taxon>Dothideomycetes incertae sedis</taxon>
        <taxon>Botryosphaeriales</taxon>
        <taxon>Aplosporellaceae</taxon>
        <taxon>Aplosporella</taxon>
    </lineage>
</organism>
<sequence>MIKENKAVTQSEIQASWLRQDLEKQMPRRWTAGDVYAPHDISPVESTKWRRKRTTPSLDAFDTLALDPLKEYKNFSVMSEYMTEMGRIKHSKVTGLRPVNQRRVAKAIRRSIGIGIMPSVHIHPELIKSSVGQLTGKKL</sequence>
<dbReference type="InterPro" id="IPR001648">
    <property type="entry name" value="Ribosomal_bS18"/>
</dbReference>
<dbReference type="GO" id="GO:0070181">
    <property type="term" value="F:small ribosomal subunit rRNA binding"/>
    <property type="evidence" value="ECO:0007669"/>
    <property type="project" value="TreeGrafter"/>
</dbReference>
<keyword evidence="2" id="KW-0689">Ribosomal protein</keyword>
<evidence type="ECO:0000256" key="3">
    <source>
        <dbReference type="ARBA" id="ARBA00023274"/>
    </source>
</evidence>